<proteinExistence type="inferred from homology"/>
<dbReference type="Pfam" id="PF07282">
    <property type="entry name" value="Cas12f1-like_TNB"/>
    <property type="match status" value="1"/>
</dbReference>
<evidence type="ECO:0000259" key="10">
    <source>
        <dbReference type="Pfam" id="PF12323"/>
    </source>
</evidence>
<evidence type="ECO:0000256" key="1">
    <source>
        <dbReference type="ARBA" id="ARBA00008761"/>
    </source>
</evidence>
<accession>A0ABS2M716</accession>
<comment type="similarity">
    <text evidence="2">In the N-terminal section; belongs to the transposase 2 family.</text>
</comment>
<gene>
    <name evidence="11" type="ORF">JOE61_000796</name>
</gene>
<dbReference type="NCBIfam" id="NF040570">
    <property type="entry name" value="guided_TnpB"/>
    <property type="match status" value="1"/>
</dbReference>
<evidence type="ECO:0000256" key="3">
    <source>
        <dbReference type="ARBA" id="ARBA00022578"/>
    </source>
</evidence>
<dbReference type="InterPro" id="IPR021027">
    <property type="entry name" value="Transposase_put_HTH"/>
</dbReference>
<evidence type="ECO:0000313" key="11">
    <source>
        <dbReference type="EMBL" id="MBM7506982.1"/>
    </source>
</evidence>
<evidence type="ECO:0000256" key="6">
    <source>
        <dbReference type="ARBA" id="ARBA00023125"/>
    </source>
</evidence>
<keyword evidence="12" id="KW-1185">Reference proteome</keyword>
<dbReference type="PANTHER" id="PTHR30405">
    <property type="entry name" value="TRANSPOSASE"/>
    <property type="match status" value="1"/>
</dbReference>
<dbReference type="NCBIfam" id="NF038280">
    <property type="entry name" value="IS607_TnpB"/>
    <property type="match status" value="1"/>
</dbReference>
<feature type="domain" description="Transposase putative helix-turn-helix" evidence="10">
    <location>
        <begin position="40"/>
        <end position="78"/>
    </location>
</feature>
<dbReference type="RefSeq" id="WP_193667884.1">
    <property type="nucleotide sequence ID" value="NZ_JACDTV010000003.1"/>
</dbReference>
<keyword evidence="3" id="KW-0815">Transposition</keyword>
<sequence length="479" mass="52319">MSLLAALSVPGGTIGFVPVATGSADTLVSHTGVPLARVTTFKFTLDVNDEQHHRLLAHAGASRLAFNHHLARVKANLDQRAAEKSYGVDEADLTPALSWSKISFISEMNAWKDGRAPDARVEIQDEGTIVRGLPWRSEVSADVFETASVNAAQALKNWANSRKGARAGKSAGFPRFKSRHRTTPKFRVRAKYKEGSAPSVRASSARAITFPKLGELRVREKTRQLRRLYERGRFHAYAAAFTYERGRWTVTITGVAAQLHHQRRNAAAPGRTQARVGVDLGVKTLAVAADEHGNQIKVWEGVKALQAAQVRLKLANQALARTKRSSNGRRKAARRLGKMHGRVAAVRKALLHSISSELAKGSAVLVIEDLNAAGMLRNRKLARHISDAGFRELRRQLEYKSAWYGTELVVADRWFPSSKTCSSCGAVKAYLSLADRVYECAACGLVIDRDLNAAINLARYTPPTDPEGTKTSPPLPAAA</sequence>
<evidence type="ECO:0000259" key="9">
    <source>
        <dbReference type="Pfam" id="PF07282"/>
    </source>
</evidence>
<organism evidence="11 12">
    <name type="scientific">Nocardioides salarius</name>
    <dbReference type="NCBI Taxonomy" id="374513"/>
    <lineage>
        <taxon>Bacteria</taxon>
        <taxon>Bacillati</taxon>
        <taxon>Actinomycetota</taxon>
        <taxon>Actinomycetes</taxon>
        <taxon>Propionibacteriales</taxon>
        <taxon>Nocardioidaceae</taxon>
        <taxon>Nocardioides</taxon>
    </lineage>
</organism>
<evidence type="ECO:0000256" key="2">
    <source>
        <dbReference type="ARBA" id="ARBA00011044"/>
    </source>
</evidence>
<keyword evidence="5" id="KW-0862">Zinc</keyword>
<keyword evidence="7" id="KW-0233">DNA recombination</keyword>
<dbReference type="Pfam" id="PF01385">
    <property type="entry name" value="OrfB_IS605"/>
    <property type="match status" value="1"/>
</dbReference>
<dbReference type="EMBL" id="JAFBBZ010000001">
    <property type="protein sequence ID" value="MBM7506982.1"/>
    <property type="molecule type" value="Genomic_DNA"/>
</dbReference>
<dbReference type="InterPro" id="IPR053470">
    <property type="entry name" value="RNA-guided_DNA_endonuclease"/>
</dbReference>
<evidence type="ECO:0000313" key="12">
    <source>
        <dbReference type="Proteomes" id="UP000732378"/>
    </source>
</evidence>
<dbReference type="PANTHER" id="PTHR30405:SF11">
    <property type="entry name" value="RNA-GUIDED DNA ENDONUCLEASE RV2885C-RELATED"/>
    <property type="match status" value="1"/>
</dbReference>
<keyword evidence="6" id="KW-0238">DNA-binding</keyword>
<name>A0ABS2M716_9ACTN</name>
<dbReference type="InterPro" id="IPR001959">
    <property type="entry name" value="Transposase"/>
</dbReference>
<keyword evidence="4" id="KW-0479">Metal-binding</keyword>
<evidence type="ECO:0000256" key="5">
    <source>
        <dbReference type="ARBA" id="ARBA00022833"/>
    </source>
</evidence>
<evidence type="ECO:0000259" key="8">
    <source>
        <dbReference type="Pfam" id="PF01385"/>
    </source>
</evidence>
<evidence type="ECO:0000256" key="4">
    <source>
        <dbReference type="ARBA" id="ARBA00022723"/>
    </source>
</evidence>
<protein>
    <submittedName>
        <fullName evidence="11">Transposase</fullName>
    </submittedName>
</protein>
<dbReference type="InterPro" id="IPR051399">
    <property type="entry name" value="RNA-guided_DNA_endo/Transpos"/>
</dbReference>
<feature type="domain" description="Probable transposase IS891/IS1136/IS1341" evidence="8">
    <location>
        <begin position="268"/>
        <end position="378"/>
    </location>
</feature>
<dbReference type="InterPro" id="IPR010095">
    <property type="entry name" value="Cas12f1-like_TNB"/>
</dbReference>
<dbReference type="Proteomes" id="UP000732378">
    <property type="component" value="Unassembled WGS sequence"/>
</dbReference>
<dbReference type="Pfam" id="PF12323">
    <property type="entry name" value="HTH_OrfB_IS605"/>
    <property type="match status" value="1"/>
</dbReference>
<reference evidence="11 12" key="1">
    <citation type="submission" date="2021-01" db="EMBL/GenBank/DDBJ databases">
        <title>Sequencing the genomes of 1000 actinobacteria strains.</title>
        <authorList>
            <person name="Klenk H.-P."/>
        </authorList>
    </citation>
    <scope>NUCLEOTIDE SEQUENCE [LARGE SCALE GENOMIC DNA]</scope>
    <source>
        <strain evidence="11 12">DSM 18239</strain>
    </source>
</reference>
<feature type="domain" description="Cas12f1-like TNB" evidence="9">
    <location>
        <begin position="390"/>
        <end position="457"/>
    </location>
</feature>
<comment type="similarity">
    <text evidence="1">In the C-terminal section; belongs to the transposase 35 family.</text>
</comment>
<dbReference type="NCBIfam" id="TIGR01766">
    <property type="entry name" value="IS200/IS605 family accessory protein TnpB-like domain"/>
    <property type="match status" value="1"/>
</dbReference>
<comment type="caution">
    <text evidence="11">The sequence shown here is derived from an EMBL/GenBank/DDBJ whole genome shotgun (WGS) entry which is preliminary data.</text>
</comment>
<evidence type="ECO:0000256" key="7">
    <source>
        <dbReference type="ARBA" id="ARBA00023172"/>
    </source>
</evidence>